<sequence length="79" mass="9218">MKILYPYLEPLQPGDPPRPVELDAIIHKEAEVEDQRTTNLVANMLDIRQLILALMANRDIPQGSRPYLTVQQFEWNIYI</sequence>
<evidence type="ECO:0000313" key="2">
    <source>
        <dbReference type="Proteomes" id="UP000265520"/>
    </source>
</evidence>
<accession>A0A392RZS1</accession>
<dbReference type="EMBL" id="LXQA010297810">
    <property type="protein sequence ID" value="MCI41909.1"/>
    <property type="molecule type" value="Genomic_DNA"/>
</dbReference>
<organism evidence="1 2">
    <name type="scientific">Trifolium medium</name>
    <dbReference type="NCBI Taxonomy" id="97028"/>
    <lineage>
        <taxon>Eukaryota</taxon>
        <taxon>Viridiplantae</taxon>
        <taxon>Streptophyta</taxon>
        <taxon>Embryophyta</taxon>
        <taxon>Tracheophyta</taxon>
        <taxon>Spermatophyta</taxon>
        <taxon>Magnoliopsida</taxon>
        <taxon>eudicotyledons</taxon>
        <taxon>Gunneridae</taxon>
        <taxon>Pentapetalae</taxon>
        <taxon>rosids</taxon>
        <taxon>fabids</taxon>
        <taxon>Fabales</taxon>
        <taxon>Fabaceae</taxon>
        <taxon>Papilionoideae</taxon>
        <taxon>50 kb inversion clade</taxon>
        <taxon>NPAAA clade</taxon>
        <taxon>Hologalegina</taxon>
        <taxon>IRL clade</taxon>
        <taxon>Trifolieae</taxon>
        <taxon>Trifolium</taxon>
    </lineage>
</organism>
<dbReference type="Proteomes" id="UP000265520">
    <property type="component" value="Unassembled WGS sequence"/>
</dbReference>
<name>A0A392RZS1_9FABA</name>
<dbReference type="AlphaFoldDB" id="A0A392RZS1"/>
<evidence type="ECO:0000313" key="1">
    <source>
        <dbReference type="EMBL" id="MCI41909.1"/>
    </source>
</evidence>
<keyword evidence="2" id="KW-1185">Reference proteome</keyword>
<comment type="caution">
    <text evidence="1">The sequence shown here is derived from an EMBL/GenBank/DDBJ whole genome shotgun (WGS) entry which is preliminary data.</text>
</comment>
<protein>
    <submittedName>
        <fullName evidence="1">Uncharacterized protein</fullName>
    </submittedName>
</protein>
<feature type="non-terminal residue" evidence="1">
    <location>
        <position position="79"/>
    </location>
</feature>
<proteinExistence type="predicted"/>
<reference evidence="1 2" key="1">
    <citation type="journal article" date="2018" name="Front. Plant Sci.">
        <title>Red Clover (Trifolium pratense) and Zigzag Clover (T. medium) - A Picture of Genomic Similarities and Differences.</title>
        <authorList>
            <person name="Dluhosova J."/>
            <person name="Istvanek J."/>
            <person name="Nedelnik J."/>
            <person name="Repkova J."/>
        </authorList>
    </citation>
    <scope>NUCLEOTIDE SEQUENCE [LARGE SCALE GENOMIC DNA]</scope>
    <source>
        <strain evidence="2">cv. 10/8</strain>
        <tissue evidence="1">Leaf</tissue>
    </source>
</reference>